<keyword evidence="3 5" id="KW-0808">Transferase</keyword>
<comment type="catalytic activity">
    <reaction evidence="3">
        <text>3'-dephospho-CoA + ATP = ADP + CoA + H(+)</text>
        <dbReference type="Rhea" id="RHEA:18245"/>
        <dbReference type="ChEBI" id="CHEBI:15378"/>
        <dbReference type="ChEBI" id="CHEBI:30616"/>
        <dbReference type="ChEBI" id="CHEBI:57287"/>
        <dbReference type="ChEBI" id="CHEBI:57328"/>
        <dbReference type="ChEBI" id="CHEBI:456216"/>
        <dbReference type="EC" id="2.7.1.24"/>
    </reaction>
</comment>
<protein>
    <recommendedName>
        <fullName evidence="3 4">Dephospho-CoA kinase</fullName>
        <ecNumber evidence="3 4">2.7.1.24</ecNumber>
    </recommendedName>
    <alternativeName>
        <fullName evidence="3">Dephosphocoenzyme A kinase</fullName>
    </alternativeName>
</protein>
<dbReference type="InterPro" id="IPR027417">
    <property type="entry name" value="P-loop_NTPase"/>
</dbReference>
<dbReference type="Pfam" id="PF01121">
    <property type="entry name" value="CoaE"/>
    <property type="match status" value="1"/>
</dbReference>
<accession>A0A9D1SVV9</accession>
<dbReference type="SUPFAM" id="SSF52540">
    <property type="entry name" value="P-loop containing nucleoside triphosphate hydrolases"/>
    <property type="match status" value="1"/>
</dbReference>
<dbReference type="NCBIfam" id="TIGR00152">
    <property type="entry name" value="dephospho-CoA kinase"/>
    <property type="match status" value="1"/>
</dbReference>
<sequence>MNIALIGGIGSGKSEVLKVAREMGIAALSADEINAGLLKSPEYIEKIAAAFPGCVVCGVVDKARLASEVFSDKGKREKLNSIAHPEIARKVAECKESPLVVELPLVLESGMAGMFDEIILVSAPRRARMARLAGRGVEPARARAIMRAQKPVFKLRGVATRVIDNSGSLEDLRASARDVLRIFCE</sequence>
<organism evidence="5 6">
    <name type="scientific">Candidatus Limadaptatus stercoripullorum</name>
    <dbReference type="NCBI Taxonomy" id="2840846"/>
    <lineage>
        <taxon>Bacteria</taxon>
        <taxon>Bacillati</taxon>
        <taxon>Bacillota</taxon>
        <taxon>Clostridia</taxon>
        <taxon>Eubacteriales</taxon>
        <taxon>Candidatus Limadaptatus</taxon>
    </lineage>
</organism>
<evidence type="ECO:0000256" key="4">
    <source>
        <dbReference type="NCBIfam" id="TIGR00152"/>
    </source>
</evidence>
<proteinExistence type="inferred from homology"/>
<dbReference type="HAMAP" id="MF_00376">
    <property type="entry name" value="Dephospho_CoA_kinase"/>
    <property type="match status" value="1"/>
</dbReference>
<evidence type="ECO:0000256" key="1">
    <source>
        <dbReference type="ARBA" id="ARBA00022741"/>
    </source>
</evidence>
<dbReference type="EMBL" id="DVOE01000066">
    <property type="protein sequence ID" value="HIU99047.1"/>
    <property type="molecule type" value="Genomic_DNA"/>
</dbReference>
<evidence type="ECO:0000256" key="2">
    <source>
        <dbReference type="ARBA" id="ARBA00022840"/>
    </source>
</evidence>
<keyword evidence="3 5" id="KW-0418">Kinase</keyword>
<comment type="pathway">
    <text evidence="3">Cofactor biosynthesis; coenzyme A biosynthesis; CoA from (R)-pantothenate: step 5/5.</text>
</comment>
<dbReference type="PROSITE" id="PS51219">
    <property type="entry name" value="DPCK"/>
    <property type="match status" value="1"/>
</dbReference>
<feature type="binding site" evidence="3">
    <location>
        <begin position="10"/>
        <end position="15"/>
    </location>
    <ligand>
        <name>ATP</name>
        <dbReference type="ChEBI" id="CHEBI:30616"/>
    </ligand>
</feature>
<evidence type="ECO:0000313" key="6">
    <source>
        <dbReference type="Proteomes" id="UP000886857"/>
    </source>
</evidence>
<keyword evidence="3" id="KW-0173">Coenzyme A biosynthesis</keyword>
<comment type="subcellular location">
    <subcellularLocation>
        <location evidence="3">Cytoplasm</location>
    </subcellularLocation>
</comment>
<dbReference type="Gene3D" id="3.40.50.300">
    <property type="entry name" value="P-loop containing nucleotide triphosphate hydrolases"/>
    <property type="match status" value="1"/>
</dbReference>
<dbReference type="Proteomes" id="UP000886857">
    <property type="component" value="Unassembled WGS sequence"/>
</dbReference>
<dbReference type="GO" id="GO:0005737">
    <property type="term" value="C:cytoplasm"/>
    <property type="evidence" value="ECO:0007669"/>
    <property type="project" value="UniProtKB-SubCell"/>
</dbReference>
<evidence type="ECO:0000256" key="3">
    <source>
        <dbReference type="HAMAP-Rule" id="MF_00376"/>
    </source>
</evidence>
<comment type="caution">
    <text evidence="5">The sequence shown here is derived from an EMBL/GenBank/DDBJ whole genome shotgun (WGS) entry which is preliminary data.</text>
</comment>
<comment type="similarity">
    <text evidence="3">Belongs to the CoaE family.</text>
</comment>
<reference evidence="5" key="1">
    <citation type="submission" date="2020-10" db="EMBL/GenBank/DDBJ databases">
        <authorList>
            <person name="Gilroy R."/>
        </authorList>
    </citation>
    <scope>NUCLEOTIDE SEQUENCE</scope>
    <source>
        <strain evidence="5">10406</strain>
    </source>
</reference>
<dbReference type="PANTHER" id="PTHR10695:SF46">
    <property type="entry name" value="BIFUNCTIONAL COENZYME A SYNTHASE-RELATED"/>
    <property type="match status" value="1"/>
</dbReference>
<dbReference type="GO" id="GO:0015937">
    <property type="term" value="P:coenzyme A biosynthetic process"/>
    <property type="evidence" value="ECO:0007669"/>
    <property type="project" value="UniProtKB-UniRule"/>
</dbReference>
<name>A0A9D1SVV9_9FIRM</name>
<reference evidence="5" key="2">
    <citation type="journal article" date="2021" name="PeerJ">
        <title>Extensive microbial diversity within the chicken gut microbiome revealed by metagenomics and culture.</title>
        <authorList>
            <person name="Gilroy R."/>
            <person name="Ravi A."/>
            <person name="Getino M."/>
            <person name="Pursley I."/>
            <person name="Horton D.L."/>
            <person name="Alikhan N.F."/>
            <person name="Baker D."/>
            <person name="Gharbi K."/>
            <person name="Hall N."/>
            <person name="Watson M."/>
            <person name="Adriaenssens E.M."/>
            <person name="Foster-Nyarko E."/>
            <person name="Jarju S."/>
            <person name="Secka A."/>
            <person name="Antonio M."/>
            <person name="Oren A."/>
            <person name="Chaudhuri R.R."/>
            <person name="La Ragione R."/>
            <person name="Hildebrand F."/>
            <person name="Pallen M.J."/>
        </authorList>
    </citation>
    <scope>NUCLEOTIDE SEQUENCE</scope>
    <source>
        <strain evidence="5">10406</strain>
    </source>
</reference>
<dbReference type="EC" id="2.7.1.24" evidence="3 4"/>
<dbReference type="GO" id="GO:0004140">
    <property type="term" value="F:dephospho-CoA kinase activity"/>
    <property type="evidence" value="ECO:0007669"/>
    <property type="project" value="UniProtKB-UniRule"/>
</dbReference>
<keyword evidence="1 3" id="KW-0547">Nucleotide-binding</keyword>
<dbReference type="InterPro" id="IPR001977">
    <property type="entry name" value="Depp_CoAkinase"/>
</dbReference>
<comment type="function">
    <text evidence="3">Catalyzes the phosphorylation of the 3'-hydroxyl group of dephosphocoenzyme A to form coenzyme A.</text>
</comment>
<keyword evidence="3" id="KW-0963">Cytoplasm</keyword>
<dbReference type="GO" id="GO:0005524">
    <property type="term" value="F:ATP binding"/>
    <property type="evidence" value="ECO:0007669"/>
    <property type="project" value="UniProtKB-UniRule"/>
</dbReference>
<dbReference type="AlphaFoldDB" id="A0A9D1SVV9"/>
<keyword evidence="2 3" id="KW-0067">ATP-binding</keyword>
<dbReference type="CDD" id="cd02022">
    <property type="entry name" value="DPCK"/>
    <property type="match status" value="1"/>
</dbReference>
<gene>
    <name evidence="3 5" type="primary">coaE</name>
    <name evidence="5" type="ORF">IAC73_04325</name>
</gene>
<dbReference type="PANTHER" id="PTHR10695">
    <property type="entry name" value="DEPHOSPHO-COA KINASE-RELATED"/>
    <property type="match status" value="1"/>
</dbReference>
<evidence type="ECO:0000313" key="5">
    <source>
        <dbReference type="EMBL" id="HIU99047.1"/>
    </source>
</evidence>